<evidence type="ECO:0000313" key="1">
    <source>
        <dbReference type="EMBL" id="MDI1487604.1"/>
    </source>
</evidence>
<proteinExistence type="predicted"/>
<dbReference type="Proteomes" id="UP001161017">
    <property type="component" value="Unassembled WGS sequence"/>
</dbReference>
<name>A0AA43TTX0_9LECA</name>
<reference evidence="1" key="1">
    <citation type="journal article" date="2023" name="Genome Biol. Evol.">
        <title>First Whole Genome Sequence and Flow Cytometry Genome Size Data for the Lichen-Forming Fungus Ramalina farinacea (Ascomycota).</title>
        <authorList>
            <person name="Llewellyn T."/>
            <person name="Mian S."/>
            <person name="Hill R."/>
            <person name="Leitch I.J."/>
            <person name="Gaya E."/>
        </authorList>
    </citation>
    <scope>NUCLEOTIDE SEQUENCE</scope>
    <source>
        <strain evidence="1">LIQ254RAFAR</strain>
    </source>
</reference>
<gene>
    <name evidence="1" type="ORF">OHK93_006874</name>
</gene>
<protein>
    <submittedName>
        <fullName evidence="1">Uncharacterized protein</fullName>
    </submittedName>
</protein>
<comment type="caution">
    <text evidence="1">The sequence shown here is derived from an EMBL/GenBank/DDBJ whole genome shotgun (WGS) entry which is preliminary data.</text>
</comment>
<organism evidence="1 2">
    <name type="scientific">Ramalina farinacea</name>
    <dbReference type="NCBI Taxonomy" id="258253"/>
    <lineage>
        <taxon>Eukaryota</taxon>
        <taxon>Fungi</taxon>
        <taxon>Dikarya</taxon>
        <taxon>Ascomycota</taxon>
        <taxon>Pezizomycotina</taxon>
        <taxon>Lecanoromycetes</taxon>
        <taxon>OSLEUM clade</taxon>
        <taxon>Lecanoromycetidae</taxon>
        <taxon>Lecanorales</taxon>
        <taxon>Lecanorineae</taxon>
        <taxon>Ramalinaceae</taxon>
        <taxon>Ramalina</taxon>
    </lineage>
</organism>
<dbReference type="AlphaFoldDB" id="A0AA43TTX0"/>
<evidence type="ECO:0000313" key="2">
    <source>
        <dbReference type="Proteomes" id="UP001161017"/>
    </source>
</evidence>
<keyword evidence="2" id="KW-1185">Reference proteome</keyword>
<accession>A0AA43TTX0</accession>
<dbReference type="EMBL" id="JAPUFD010000006">
    <property type="protein sequence ID" value="MDI1487604.1"/>
    <property type="molecule type" value="Genomic_DNA"/>
</dbReference>
<sequence length="110" mass="11971">MIGSALLGREPLSADDTLIVRGIQLTIPSLLKAAPLLSEQGNHDSRATSMTIGDTLAIALALSITIARLAARWSKLHKLEFEKTYYVSVIPRIMSSARPAVGRLRSFQIK</sequence>